<dbReference type="EMBL" id="CP040812">
    <property type="protein sequence ID" value="QCY68841.1"/>
    <property type="molecule type" value="Genomic_DNA"/>
</dbReference>
<gene>
    <name evidence="3" type="ORF">FHG64_05185</name>
</gene>
<keyword evidence="4" id="KW-1185">Reference proteome</keyword>
<evidence type="ECO:0000313" key="3">
    <source>
        <dbReference type="EMBL" id="QCY68841.1"/>
    </source>
</evidence>
<dbReference type="Proteomes" id="UP000309016">
    <property type="component" value="Chromosome"/>
</dbReference>
<dbReference type="SMART" id="SM00448">
    <property type="entry name" value="REC"/>
    <property type="match status" value="1"/>
</dbReference>
<evidence type="ECO:0000313" key="4">
    <source>
        <dbReference type="Proteomes" id="UP000309016"/>
    </source>
</evidence>
<protein>
    <submittedName>
        <fullName evidence="3">Response regulator</fullName>
    </submittedName>
</protein>
<dbReference type="PROSITE" id="PS50110">
    <property type="entry name" value="RESPONSE_REGULATORY"/>
    <property type="match status" value="1"/>
</dbReference>
<feature type="domain" description="Response regulatory" evidence="2">
    <location>
        <begin position="7"/>
        <end position="129"/>
    </location>
</feature>
<name>A0A5B7X2E8_9FLAO</name>
<dbReference type="Pfam" id="PF00072">
    <property type="entry name" value="Response_reg"/>
    <property type="match status" value="1"/>
</dbReference>
<dbReference type="OrthoDB" id="673128at2"/>
<accession>A0A5B7X2E8</accession>
<dbReference type="Gene3D" id="3.40.50.2300">
    <property type="match status" value="1"/>
</dbReference>
<dbReference type="InterPro" id="IPR001789">
    <property type="entry name" value="Sig_transdc_resp-reg_receiver"/>
</dbReference>
<organism evidence="3 4">
    <name type="scientific">Antarcticibacterium flavum</name>
    <dbReference type="NCBI Taxonomy" id="2058175"/>
    <lineage>
        <taxon>Bacteria</taxon>
        <taxon>Pseudomonadati</taxon>
        <taxon>Bacteroidota</taxon>
        <taxon>Flavobacteriia</taxon>
        <taxon>Flavobacteriales</taxon>
        <taxon>Flavobacteriaceae</taxon>
        <taxon>Antarcticibacterium</taxon>
    </lineage>
</organism>
<evidence type="ECO:0000256" key="1">
    <source>
        <dbReference type="PROSITE-ProRule" id="PRU00169"/>
    </source>
</evidence>
<dbReference type="InterPro" id="IPR011006">
    <property type="entry name" value="CheY-like_superfamily"/>
</dbReference>
<sequence length="136" mass="15946">MRDKYLQTIIVDDDQVIGQMQLFMLKKMGIEDPRFFLDGKGILDYLDSEENTGQEFFILLDLNMPGMNGWDFLEAIKDKPYAYKLHIVIVTSSLFRDDIKRSKNYPRVIGYFQKSLSVQEFKEIIALQEEIPVPKD</sequence>
<evidence type="ECO:0000259" key="2">
    <source>
        <dbReference type="PROSITE" id="PS50110"/>
    </source>
</evidence>
<dbReference type="AlphaFoldDB" id="A0A5B7X2E8"/>
<dbReference type="InterPro" id="IPR052893">
    <property type="entry name" value="TCS_response_regulator"/>
</dbReference>
<dbReference type="PANTHER" id="PTHR44520">
    <property type="entry name" value="RESPONSE REGULATOR RCP1-RELATED"/>
    <property type="match status" value="1"/>
</dbReference>
<dbReference type="KEGG" id="afla:FHG64_05185"/>
<dbReference type="PANTHER" id="PTHR44520:SF2">
    <property type="entry name" value="RESPONSE REGULATOR RCP1"/>
    <property type="match status" value="1"/>
</dbReference>
<dbReference type="GO" id="GO:0000160">
    <property type="term" value="P:phosphorelay signal transduction system"/>
    <property type="evidence" value="ECO:0007669"/>
    <property type="project" value="InterPro"/>
</dbReference>
<proteinExistence type="predicted"/>
<reference evidence="3 4" key="1">
    <citation type="submission" date="2019-06" db="EMBL/GenBank/DDBJ databases">
        <title>Complete genome sequence of Antarcticibacterium flavum KCTC 52984T from an Antarctic marine sediment.</title>
        <authorList>
            <person name="Lee Y.M."/>
            <person name="Shin S.C."/>
        </authorList>
    </citation>
    <scope>NUCLEOTIDE SEQUENCE [LARGE SCALE GENOMIC DNA]</scope>
    <source>
        <strain evidence="3 4">KCTC 52984</strain>
    </source>
</reference>
<dbReference type="RefSeq" id="WP_139065426.1">
    <property type="nucleotide sequence ID" value="NZ_CP040812.1"/>
</dbReference>
<keyword evidence="1" id="KW-0597">Phosphoprotein</keyword>
<dbReference type="SUPFAM" id="SSF52172">
    <property type="entry name" value="CheY-like"/>
    <property type="match status" value="1"/>
</dbReference>
<feature type="modified residue" description="4-aspartylphosphate" evidence="1">
    <location>
        <position position="61"/>
    </location>
</feature>